<evidence type="ECO:0000259" key="11">
    <source>
        <dbReference type="Pfam" id="PF00696"/>
    </source>
</evidence>
<dbReference type="InterPro" id="IPR036393">
    <property type="entry name" value="AceGlu_kinase-like_sf"/>
</dbReference>
<dbReference type="PIRSF" id="PIRSF000726">
    <property type="entry name" value="Asp_kin"/>
    <property type="match status" value="1"/>
</dbReference>
<dbReference type="GO" id="GO:0009090">
    <property type="term" value="P:homoserine biosynthetic process"/>
    <property type="evidence" value="ECO:0007669"/>
    <property type="project" value="TreeGrafter"/>
</dbReference>
<dbReference type="SUPFAM" id="SSF53633">
    <property type="entry name" value="Carbamate kinase-like"/>
    <property type="match status" value="1"/>
</dbReference>
<evidence type="ECO:0000256" key="3">
    <source>
        <dbReference type="ARBA" id="ARBA00022679"/>
    </source>
</evidence>
<dbReference type="EMBL" id="MBTA01000027">
    <property type="protein sequence ID" value="RKD13673.1"/>
    <property type="molecule type" value="Genomic_DNA"/>
</dbReference>
<keyword evidence="3 9" id="KW-0808">Transferase</keyword>
<feature type="binding site" evidence="8">
    <location>
        <position position="43"/>
    </location>
    <ligand>
        <name>substrate</name>
    </ligand>
</feature>
<dbReference type="PANTHER" id="PTHR21499:SF59">
    <property type="entry name" value="ASPARTOKINASE"/>
    <property type="match status" value="1"/>
</dbReference>
<dbReference type="InterPro" id="IPR001341">
    <property type="entry name" value="Asp_kinase"/>
</dbReference>
<keyword evidence="10" id="KW-0028">Amino-acid biosynthesis</keyword>
<feature type="domain" description="Aspartate/glutamate/uridylate kinase" evidence="11">
    <location>
        <begin position="2"/>
        <end position="278"/>
    </location>
</feature>
<dbReference type="Pfam" id="PF00696">
    <property type="entry name" value="AA_kinase"/>
    <property type="match status" value="1"/>
</dbReference>
<organism evidence="12 13">
    <name type="scientific">Pelobium manganitolerans</name>
    <dbReference type="NCBI Taxonomy" id="1842495"/>
    <lineage>
        <taxon>Bacteria</taxon>
        <taxon>Pseudomonadati</taxon>
        <taxon>Bacteroidota</taxon>
        <taxon>Sphingobacteriia</taxon>
        <taxon>Sphingobacteriales</taxon>
        <taxon>Sphingobacteriaceae</taxon>
        <taxon>Pelobium</taxon>
    </lineage>
</organism>
<feature type="binding site" evidence="8">
    <location>
        <begin position="5"/>
        <end position="8"/>
    </location>
    <ligand>
        <name>ATP</name>
        <dbReference type="ChEBI" id="CHEBI:30616"/>
    </ligand>
</feature>
<dbReference type="PANTHER" id="PTHR21499">
    <property type="entry name" value="ASPARTATE KINASE"/>
    <property type="match status" value="1"/>
</dbReference>
<evidence type="ECO:0000256" key="7">
    <source>
        <dbReference type="ARBA" id="ARBA00047872"/>
    </source>
</evidence>
<reference evidence="12 13" key="1">
    <citation type="submission" date="2016-07" db="EMBL/GenBank/DDBJ databases">
        <title>Genome of Pelobium manganitolerans.</title>
        <authorList>
            <person name="Wu S."/>
            <person name="Wang G."/>
        </authorList>
    </citation>
    <scope>NUCLEOTIDE SEQUENCE [LARGE SCALE GENOMIC DNA]</scope>
    <source>
        <strain evidence="12 13">YS-25</strain>
    </source>
</reference>
<comment type="caution">
    <text evidence="12">The sequence shown here is derived from an EMBL/GenBank/DDBJ whole genome shotgun (WGS) entry which is preliminary data.</text>
</comment>
<dbReference type="UniPathway" id="UPA00034">
    <property type="reaction ID" value="UER00015"/>
</dbReference>
<keyword evidence="6 8" id="KW-0067">ATP-binding</keyword>
<dbReference type="AlphaFoldDB" id="A0A419S314"/>
<feature type="binding site" evidence="8">
    <location>
        <position position="120"/>
    </location>
    <ligand>
        <name>substrate</name>
    </ligand>
</feature>
<dbReference type="Proteomes" id="UP000283433">
    <property type="component" value="Unassembled WGS sequence"/>
</dbReference>
<dbReference type="RefSeq" id="WP_120182579.1">
    <property type="nucleotide sequence ID" value="NZ_MBTA01000027.1"/>
</dbReference>
<keyword evidence="4 8" id="KW-0547">Nucleotide-binding</keyword>
<dbReference type="NCBIfam" id="TIGR00657">
    <property type="entry name" value="asp_kinases"/>
    <property type="match status" value="1"/>
</dbReference>
<evidence type="ECO:0000256" key="1">
    <source>
        <dbReference type="ARBA" id="ARBA00004766"/>
    </source>
</evidence>
<dbReference type="EC" id="2.7.2.4" evidence="9"/>
<dbReference type="GO" id="GO:0004072">
    <property type="term" value="F:aspartate kinase activity"/>
    <property type="evidence" value="ECO:0007669"/>
    <property type="project" value="UniProtKB-EC"/>
</dbReference>
<dbReference type="GO" id="GO:0009088">
    <property type="term" value="P:threonine biosynthetic process"/>
    <property type="evidence" value="ECO:0007669"/>
    <property type="project" value="UniProtKB-UniPathway"/>
</dbReference>
<accession>A0A419S314</accession>
<evidence type="ECO:0000256" key="2">
    <source>
        <dbReference type="ARBA" id="ARBA00010122"/>
    </source>
</evidence>
<keyword evidence="5 9" id="KW-0418">Kinase</keyword>
<dbReference type="Gene3D" id="3.40.1160.10">
    <property type="entry name" value="Acetylglutamate kinase-like"/>
    <property type="match status" value="1"/>
</dbReference>
<comment type="pathway">
    <text evidence="10">Amino-acid biosynthesis; L-methionine biosynthesis via de novo pathway; L-homoserine from L-aspartate: step 1/3.</text>
</comment>
<comment type="catalytic activity">
    <reaction evidence="7 9">
        <text>L-aspartate + ATP = 4-phospho-L-aspartate + ADP</text>
        <dbReference type="Rhea" id="RHEA:23776"/>
        <dbReference type="ChEBI" id="CHEBI:29991"/>
        <dbReference type="ChEBI" id="CHEBI:30616"/>
        <dbReference type="ChEBI" id="CHEBI:57535"/>
        <dbReference type="ChEBI" id="CHEBI:456216"/>
        <dbReference type="EC" id="2.7.2.4"/>
    </reaction>
</comment>
<evidence type="ECO:0000313" key="12">
    <source>
        <dbReference type="EMBL" id="RKD13673.1"/>
    </source>
</evidence>
<evidence type="ECO:0000256" key="5">
    <source>
        <dbReference type="ARBA" id="ARBA00022777"/>
    </source>
</evidence>
<evidence type="ECO:0000256" key="10">
    <source>
        <dbReference type="RuleBase" id="RU004249"/>
    </source>
</evidence>
<dbReference type="UniPathway" id="UPA00050">
    <property type="reaction ID" value="UER00461"/>
</dbReference>
<name>A0A419S314_9SPHI</name>
<dbReference type="OrthoDB" id="9799110at2"/>
<dbReference type="InterPro" id="IPR001048">
    <property type="entry name" value="Asp/Glu/Uridylate_kinase"/>
</dbReference>
<sequence length="416" mass="46648">MQVFKFGGASVKDATGIKNLAQIVSATHTGKLLVVVSAMGKTTNALEKLAQAYFNQQDDAHQIFEEIKAYHFKVLHQLFAEGHPVFDEINNTFVEIDWIIEDEPADPFDFIYDQIVSVGELVSSKIIAHYLAERGVKSRWLDARAYVQTDNSYREAHVNWEKTAQLIQKDIPQILEQHIAVVPGFIGNTSENFTTTLGREGSDYSAAIFAACLNAESVTVWKDVPGVLNADPKRFENCIKFEELSYAEAIEMTYYGATVIHPKTIKPLQNKSIPLFVKPFLNPAEAGTVIKASAKSVDTPIIIVKEKQTLITLHSKQAAFISESQIAGIFKAFADARIKVNTLQVSALTFSASFDSDEPKFESFKQQVPDFDLRYNDELKLITIRHGNAETFKEFVKGEVYLEERNRITSHFVVKA</sequence>
<dbReference type="InterPro" id="IPR042199">
    <property type="entry name" value="AsparK_Bifunc_asparK/hSer_DH"/>
</dbReference>
<dbReference type="GO" id="GO:0005524">
    <property type="term" value="F:ATP binding"/>
    <property type="evidence" value="ECO:0007669"/>
    <property type="project" value="UniProtKB-KW"/>
</dbReference>
<proteinExistence type="inferred from homology"/>
<dbReference type="UniPathway" id="UPA00051">
    <property type="reaction ID" value="UER00462"/>
</dbReference>
<evidence type="ECO:0000313" key="13">
    <source>
        <dbReference type="Proteomes" id="UP000283433"/>
    </source>
</evidence>
<comment type="pathway">
    <text evidence="10">Amino-acid biosynthesis; L-threonine biosynthesis; L-threonine from L-aspartate: step 1/5.</text>
</comment>
<evidence type="ECO:0000256" key="8">
    <source>
        <dbReference type="PIRSR" id="PIRSR000726-1"/>
    </source>
</evidence>
<comment type="pathway">
    <text evidence="1 10">Amino-acid biosynthesis; L-lysine biosynthesis via DAP pathway; (S)-tetrahydrodipicolinate from L-aspartate: step 1/4.</text>
</comment>
<keyword evidence="13" id="KW-1185">Reference proteome</keyword>
<dbReference type="Gene3D" id="1.20.120.1320">
    <property type="entry name" value="Aspartokinase, catalytic domain"/>
    <property type="match status" value="1"/>
</dbReference>
<evidence type="ECO:0000256" key="4">
    <source>
        <dbReference type="ARBA" id="ARBA00022741"/>
    </source>
</evidence>
<comment type="similarity">
    <text evidence="2 9">Belongs to the aspartokinase family.</text>
</comment>
<dbReference type="GO" id="GO:0009089">
    <property type="term" value="P:lysine biosynthetic process via diaminopimelate"/>
    <property type="evidence" value="ECO:0007669"/>
    <property type="project" value="UniProtKB-UniPathway"/>
</dbReference>
<evidence type="ECO:0000256" key="9">
    <source>
        <dbReference type="RuleBase" id="RU003448"/>
    </source>
</evidence>
<evidence type="ECO:0000256" key="6">
    <source>
        <dbReference type="ARBA" id="ARBA00022840"/>
    </source>
</evidence>
<gene>
    <name evidence="12" type="ORF">BCY91_08850</name>
</gene>
<protein>
    <recommendedName>
        <fullName evidence="9">Aspartokinase</fullName>
        <ecNumber evidence="9">2.7.2.4</ecNumber>
    </recommendedName>
</protein>
<dbReference type="GO" id="GO:0005829">
    <property type="term" value="C:cytosol"/>
    <property type="evidence" value="ECO:0007669"/>
    <property type="project" value="TreeGrafter"/>
</dbReference>
<dbReference type="InterPro" id="IPR005260">
    <property type="entry name" value="Asp_kin_monofn"/>
</dbReference>